<comment type="caution">
    <text evidence="1">The sequence shown here is derived from an EMBL/GenBank/DDBJ whole genome shotgun (WGS) entry which is preliminary data.</text>
</comment>
<keyword evidence="2" id="KW-1185">Reference proteome</keyword>
<dbReference type="InterPro" id="IPR029058">
    <property type="entry name" value="AB_hydrolase_fold"/>
</dbReference>
<name>A0ABQ9IUD2_9CUCU</name>
<dbReference type="PANTHER" id="PTHR20908:SF1">
    <property type="entry name" value="LD15586P"/>
    <property type="match status" value="1"/>
</dbReference>
<dbReference type="InterPro" id="IPR008547">
    <property type="entry name" value="DUF829_TMEM53"/>
</dbReference>
<accession>A0ABQ9IUD2</accession>
<dbReference type="Proteomes" id="UP001162164">
    <property type="component" value="Unassembled WGS sequence"/>
</dbReference>
<proteinExistence type="predicted"/>
<evidence type="ECO:0000313" key="2">
    <source>
        <dbReference type="Proteomes" id="UP001162164"/>
    </source>
</evidence>
<dbReference type="PANTHER" id="PTHR20908">
    <property type="entry name" value="LD15586P"/>
    <property type="match status" value="1"/>
</dbReference>
<dbReference type="Pfam" id="PF05705">
    <property type="entry name" value="DUF829"/>
    <property type="match status" value="1"/>
</dbReference>
<evidence type="ECO:0000313" key="1">
    <source>
        <dbReference type="EMBL" id="KAJ8966021.1"/>
    </source>
</evidence>
<feature type="non-terminal residue" evidence="1">
    <location>
        <position position="270"/>
    </location>
</feature>
<organism evidence="1 2">
    <name type="scientific">Molorchus minor</name>
    <dbReference type="NCBI Taxonomy" id="1323400"/>
    <lineage>
        <taxon>Eukaryota</taxon>
        <taxon>Metazoa</taxon>
        <taxon>Ecdysozoa</taxon>
        <taxon>Arthropoda</taxon>
        <taxon>Hexapoda</taxon>
        <taxon>Insecta</taxon>
        <taxon>Pterygota</taxon>
        <taxon>Neoptera</taxon>
        <taxon>Endopterygota</taxon>
        <taxon>Coleoptera</taxon>
        <taxon>Polyphaga</taxon>
        <taxon>Cucujiformia</taxon>
        <taxon>Chrysomeloidea</taxon>
        <taxon>Cerambycidae</taxon>
        <taxon>Lamiinae</taxon>
        <taxon>Monochamini</taxon>
        <taxon>Molorchus</taxon>
    </lineage>
</organism>
<reference evidence="1" key="1">
    <citation type="journal article" date="2023" name="Insect Mol. Biol.">
        <title>Genome sequencing provides insights into the evolution of gene families encoding plant cell wall-degrading enzymes in longhorned beetles.</title>
        <authorList>
            <person name="Shin N.R."/>
            <person name="Okamura Y."/>
            <person name="Kirsch R."/>
            <person name="Pauchet Y."/>
        </authorList>
    </citation>
    <scope>NUCLEOTIDE SEQUENCE</scope>
    <source>
        <strain evidence="1">MMC_N1</strain>
    </source>
</reference>
<gene>
    <name evidence="1" type="ORF">NQ317_001972</name>
</gene>
<dbReference type="SUPFAM" id="SSF53474">
    <property type="entry name" value="alpha/beta-Hydrolases"/>
    <property type="match status" value="1"/>
</dbReference>
<dbReference type="EMBL" id="JAPWTJ010002471">
    <property type="protein sequence ID" value="KAJ8966021.1"/>
    <property type="molecule type" value="Genomic_DNA"/>
</dbReference>
<sequence>MALRTFMALTVKRVLHTLQQPSLHTSKFVIMAVAVQTRNISSLEVTKNLSLLSAEKNDSKIINLQLEKPVDKPLVVLLSWLMAKKKHVYKYADLYLRNGFDVLNVSVTPWQLLWPTKRDAACGQGPAKVHRHQHEIFPLVLHGFSVGGYVWGEVLVNIAAERERYAQVVDRIVGQIWDSAADITEMPVGVPISVFPRNLVMQTALKQYMLYHLKTFDKVATRHYVRSSQMFHTNLVHAPAQFFLSKADPIGTEASNQRVRESWESMGVQV</sequence>
<protein>
    <submittedName>
        <fullName evidence="1">Uncharacterized protein</fullName>
    </submittedName>
</protein>